<feature type="signal peptide" evidence="3">
    <location>
        <begin position="1"/>
        <end position="22"/>
    </location>
</feature>
<comment type="caution">
    <text evidence="5">The sequence shown here is derived from an EMBL/GenBank/DDBJ whole genome shotgun (WGS) entry which is preliminary data.</text>
</comment>
<dbReference type="SMART" id="SM01217">
    <property type="entry name" value="Fn3_like"/>
    <property type="match status" value="1"/>
</dbReference>
<reference evidence="5" key="1">
    <citation type="submission" date="2022-10" db="EMBL/GenBank/DDBJ databases">
        <title>The WGS of Solirubrobacter sp. CPCC 204708.</title>
        <authorList>
            <person name="Jiang Z."/>
        </authorList>
    </citation>
    <scope>NUCLEOTIDE SEQUENCE</scope>
    <source>
        <strain evidence="5">CPCC 204708</strain>
    </source>
</reference>
<keyword evidence="2" id="KW-0378">Hydrolase</keyword>
<comment type="similarity">
    <text evidence="1">Belongs to the glycosyl hydrolase 3 family.</text>
</comment>
<evidence type="ECO:0000256" key="2">
    <source>
        <dbReference type="ARBA" id="ARBA00022801"/>
    </source>
</evidence>
<dbReference type="PANTHER" id="PTHR42715:SF10">
    <property type="entry name" value="BETA-GLUCOSIDASE"/>
    <property type="match status" value="1"/>
</dbReference>
<dbReference type="CDD" id="cd23451">
    <property type="entry name" value="beta-trefoil_Ricin_laminarinase"/>
    <property type="match status" value="1"/>
</dbReference>
<dbReference type="EMBL" id="JAPCID010000047">
    <property type="protein sequence ID" value="MDA0140936.1"/>
    <property type="molecule type" value="Genomic_DNA"/>
</dbReference>
<dbReference type="Gene3D" id="3.20.20.300">
    <property type="entry name" value="Glycoside hydrolase, family 3, N-terminal domain"/>
    <property type="match status" value="1"/>
</dbReference>
<evidence type="ECO:0000313" key="5">
    <source>
        <dbReference type="EMBL" id="MDA0140936.1"/>
    </source>
</evidence>
<keyword evidence="6" id="KW-1185">Reference proteome</keyword>
<proteinExistence type="inferred from homology"/>
<keyword evidence="3" id="KW-0732">Signal</keyword>
<evidence type="ECO:0000313" key="6">
    <source>
        <dbReference type="Proteomes" id="UP001147700"/>
    </source>
</evidence>
<dbReference type="InterPro" id="IPR013783">
    <property type="entry name" value="Ig-like_fold"/>
</dbReference>
<dbReference type="Gene3D" id="2.60.40.10">
    <property type="entry name" value="Immunoglobulins"/>
    <property type="match status" value="1"/>
</dbReference>
<protein>
    <submittedName>
        <fullName evidence="5">Lectin</fullName>
    </submittedName>
</protein>
<organism evidence="5 6">
    <name type="scientific">Solirubrobacter deserti</name>
    <dbReference type="NCBI Taxonomy" id="2282478"/>
    <lineage>
        <taxon>Bacteria</taxon>
        <taxon>Bacillati</taxon>
        <taxon>Actinomycetota</taxon>
        <taxon>Thermoleophilia</taxon>
        <taxon>Solirubrobacterales</taxon>
        <taxon>Solirubrobacteraceae</taxon>
        <taxon>Solirubrobacter</taxon>
    </lineage>
</organism>
<dbReference type="InterPro" id="IPR050288">
    <property type="entry name" value="Cellulose_deg_GH3"/>
</dbReference>
<dbReference type="PROSITE" id="PS50231">
    <property type="entry name" value="RICIN_B_LECTIN"/>
    <property type="match status" value="1"/>
</dbReference>
<dbReference type="SUPFAM" id="SSF52279">
    <property type="entry name" value="Beta-D-glucan exohydrolase, C-terminal domain"/>
    <property type="match status" value="1"/>
</dbReference>
<dbReference type="NCBIfam" id="NF035930">
    <property type="entry name" value="lectin_2"/>
    <property type="match status" value="1"/>
</dbReference>
<dbReference type="InterPro" id="IPR011658">
    <property type="entry name" value="PA14_dom"/>
</dbReference>
<dbReference type="Pfam" id="PF07691">
    <property type="entry name" value="PA14"/>
    <property type="match status" value="1"/>
</dbReference>
<dbReference type="PROSITE" id="PS51820">
    <property type="entry name" value="PA14"/>
    <property type="match status" value="1"/>
</dbReference>
<sequence length="999" mass="105745">MRGLLVCGALFGALALPAAAGAQRPWDDPALGPDRRADLVIDAMTLQEKAELMSNDPGTAWAYFADGIDRLGIPSLRMLDAGAGLRLGGVSLPETENRATAMPSPLLLAAAFDPALAARYGRTVADEVRQVGGNVLLGPNGDIVRAPWWGRANESEGEDPFLTSSVVGPYVRAVKERGVIADLKHYNLYTQEINRGTPYDSVADERTIQEIFTPPWEAAVENGLGSTMCAFNRVNGEFACQNRLLLVDILKRQLGFDGFVLTDFGAAHSTVQSLNNGLDMETGNRQFYTPELIVAAVQSGQVTEATVDEHVHRILRTMFEHGLFEDDPSPSAIPVAEHGETAREIAEAGITLLKNSNAALPLNGRRLGSIAVIGGDANRARAQGGASHVSPTYEVSLLDGIRDRAPGDVDVAYAPGTDPVGPTSMLGGPAAAPSSVFTTPTGGVGLEATYFTSTDLSGAPLVTRTDPGVRWDQGFIGGGPAFSSLYGSQLEPTPADAGSARYTGTFTVPTTGAYTFALTGWGEARMFFDGEPAIDLATEVGEWATESTATLNLEAGEQHDIVVEYRATRAFTGLEPASLQLGWTHPANAYSPATREAVEAARDADVAVVFAATFESEQRDRFSLTLPNDQDQLIRAVSAVNPNTVVVLGAAGPVLMPWLSRVDAVVDSYYGGQEQGNAIASVLFGDVNPSGKLPITFPRSESQPEQLGIRNPWDTLDDLTVEHDEGVFLGYRGYDRAGLDPLFPFGHGLSYTSFAYRNLATTRQGANVQVQFTLRNTGARTGAETAQVYVGRLPTSVPTPPRQLAGFAKVTLDPGGRERVTVTLDRRAFSYFDEATGAWVTPAGRVPIHVGRSSRDIQLTGEITVAAARDVVSPRGAIRGIGGKCVDIAGASNANGTAVQLFDCNGTAAQRWSVTSDGTVEALGKCLDVAGGSTANGTAVQLYECNATSAQQWRAAADGTLRNPQSGRCLDAASGGSANGTRLIIYDCHGGPNQRWQLP</sequence>
<dbReference type="InterPro" id="IPR017853">
    <property type="entry name" value="GH"/>
</dbReference>
<evidence type="ECO:0000256" key="3">
    <source>
        <dbReference type="SAM" id="SignalP"/>
    </source>
</evidence>
<dbReference type="RefSeq" id="WP_202958355.1">
    <property type="nucleotide sequence ID" value="NZ_JAPCID010000047.1"/>
</dbReference>
<dbReference type="SMART" id="SM00458">
    <property type="entry name" value="RICIN"/>
    <property type="match status" value="1"/>
</dbReference>
<dbReference type="Pfam" id="PF14310">
    <property type="entry name" value="Fn3-like"/>
    <property type="match status" value="1"/>
</dbReference>
<dbReference type="Pfam" id="PF00933">
    <property type="entry name" value="Glyco_hydro_3"/>
    <property type="match status" value="1"/>
</dbReference>
<accession>A0ABT4RQS8</accession>
<dbReference type="PRINTS" id="PR00133">
    <property type="entry name" value="GLHYDRLASE3"/>
</dbReference>
<dbReference type="InterPro" id="IPR036881">
    <property type="entry name" value="Glyco_hydro_3_C_sf"/>
</dbReference>
<dbReference type="InterPro" id="IPR001764">
    <property type="entry name" value="Glyco_hydro_3_N"/>
</dbReference>
<dbReference type="InterPro" id="IPR035992">
    <property type="entry name" value="Ricin_B-like_lectins"/>
</dbReference>
<dbReference type="Proteomes" id="UP001147700">
    <property type="component" value="Unassembled WGS sequence"/>
</dbReference>
<dbReference type="Pfam" id="PF00652">
    <property type="entry name" value="Ricin_B_lectin"/>
    <property type="match status" value="1"/>
</dbReference>
<dbReference type="SUPFAM" id="SSF50370">
    <property type="entry name" value="Ricin B-like lectins"/>
    <property type="match status" value="1"/>
</dbReference>
<dbReference type="Gene3D" id="2.80.10.50">
    <property type="match status" value="1"/>
</dbReference>
<dbReference type="InterPro" id="IPR036962">
    <property type="entry name" value="Glyco_hydro_3_N_sf"/>
</dbReference>
<dbReference type="PANTHER" id="PTHR42715">
    <property type="entry name" value="BETA-GLUCOSIDASE"/>
    <property type="match status" value="1"/>
</dbReference>
<dbReference type="InterPro" id="IPR037524">
    <property type="entry name" value="PA14/GLEYA"/>
</dbReference>
<dbReference type="Gene3D" id="3.40.50.1700">
    <property type="entry name" value="Glycoside hydrolase family 3 C-terminal domain"/>
    <property type="match status" value="1"/>
</dbReference>
<dbReference type="InterPro" id="IPR000772">
    <property type="entry name" value="Ricin_B_lectin"/>
</dbReference>
<evidence type="ECO:0000259" key="4">
    <source>
        <dbReference type="PROSITE" id="PS51820"/>
    </source>
</evidence>
<dbReference type="InterPro" id="IPR026891">
    <property type="entry name" value="Fn3-like"/>
</dbReference>
<dbReference type="SMART" id="SM00758">
    <property type="entry name" value="PA14"/>
    <property type="match status" value="1"/>
</dbReference>
<feature type="chain" id="PRO_5047216068" evidence="3">
    <location>
        <begin position="23"/>
        <end position="999"/>
    </location>
</feature>
<feature type="domain" description="PA14" evidence="4">
    <location>
        <begin position="441"/>
        <end position="597"/>
    </location>
</feature>
<dbReference type="InterPro" id="IPR002772">
    <property type="entry name" value="Glyco_hydro_3_C"/>
</dbReference>
<dbReference type="Pfam" id="PF01915">
    <property type="entry name" value="Glyco_hydro_3_C"/>
    <property type="match status" value="1"/>
</dbReference>
<gene>
    <name evidence="5" type="ORF">OJ962_25800</name>
</gene>
<evidence type="ECO:0000256" key="1">
    <source>
        <dbReference type="ARBA" id="ARBA00005336"/>
    </source>
</evidence>
<dbReference type="SUPFAM" id="SSF51445">
    <property type="entry name" value="(Trans)glycosidases"/>
    <property type="match status" value="1"/>
</dbReference>
<name>A0ABT4RQS8_9ACTN</name>
<dbReference type="Gene3D" id="2.60.120.380">
    <property type="match status" value="1"/>
</dbReference>